<dbReference type="InterPro" id="IPR036761">
    <property type="entry name" value="TTHA0802/YceI-like_sf"/>
</dbReference>
<dbReference type="EMBL" id="VOHS01000012">
    <property type="protein sequence ID" value="TWV99799.1"/>
    <property type="molecule type" value="Genomic_DNA"/>
</dbReference>
<dbReference type="AlphaFoldDB" id="A0A5C6LTH7"/>
<protein>
    <submittedName>
        <fullName evidence="3">YceI family protein</fullName>
    </submittedName>
</protein>
<evidence type="ECO:0000256" key="1">
    <source>
        <dbReference type="SAM" id="SignalP"/>
    </source>
</evidence>
<evidence type="ECO:0000259" key="2">
    <source>
        <dbReference type="Pfam" id="PF04264"/>
    </source>
</evidence>
<dbReference type="Pfam" id="PF04264">
    <property type="entry name" value="YceI"/>
    <property type="match status" value="1"/>
</dbReference>
<accession>A0A5C6LTH7</accession>
<feature type="domain" description="Lipid/polyisoprenoid-binding YceI-like" evidence="2">
    <location>
        <begin position="56"/>
        <end position="189"/>
    </location>
</feature>
<evidence type="ECO:0000313" key="3">
    <source>
        <dbReference type="EMBL" id="TWV99799.1"/>
    </source>
</evidence>
<feature type="signal peptide" evidence="1">
    <location>
        <begin position="1"/>
        <end position="23"/>
    </location>
</feature>
<dbReference type="InterPro" id="IPR007372">
    <property type="entry name" value="Lipid/polyisoprenoid-bd_YceI"/>
</dbReference>
<feature type="chain" id="PRO_5022897064" evidence="1">
    <location>
        <begin position="24"/>
        <end position="191"/>
    </location>
</feature>
<dbReference type="SUPFAM" id="SSF101874">
    <property type="entry name" value="YceI-like"/>
    <property type="match status" value="1"/>
</dbReference>
<reference evidence="3 4" key="1">
    <citation type="submission" date="2019-08" db="EMBL/GenBank/DDBJ databases">
        <title>Whole genome sequencing of chitin degrading bacteria Chitinophaga pinensis YS16.</title>
        <authorList>
            <person name="Singh R.P."/>
            <person name="Manchanda G."/>
            <person name="Maurya I.K."/>
            <person name="Joshi N.K."/>
            <person name="Srivastava A.K."/>
        </authorList>
    </citation>
    <scope>NUCLEOTIDE SEQUENCE [LARGE SCALE GENOMIC DNA]</scope>
    <source>
        <strain evidence="3 4">YS-16</strain>
    </source>
</reference>
<comment type="caution">
    <text evidence="3">The sequence shown here is derived from an EMBL/GenBank/DDBJ whole genome shotgun (WGS) entry which is preliminary data.</text>
</comment>
<name>A0A5C6LTH7_9BACT</name>
<evidence type="ECO:0000313" key="4">
    <source>
        <dbReference type="Proteomes" id="UP000318815"/>
    </source>
</evidence>
<proteinExistence type="predicted"/>
<dbReference type="RefSeq" id="WP_146305682.1">
    <property type="nucleotide sequence ID" value="NZ_VOHS01000012.1"/>
</dbReference>
<dbReference type="Gene3D" id="2.40.128.110">
    <property type="entry name" value="Lipid/polyisoprenoid-binding, YceI-like"/>
    <property type="match status" value="1"/>
</dbReference>
<gene>
    <name evidence="3" type="ORF">FEF09_13920</name>
</gene>
<sequence>MKTLLKSTALLLFIHFIVSTSFAQVQYQQKRDFNLSVSGTSTMHDWEMKTSKIACNATFTFYEDGELGGLSLLDFTMPTESLKSERTGLDAVAYNALKTKQNPTITFNLIKASVSKQGTLINCSGKLTVAGETREVELVAAARMNPDHSINIRGSKQIDMRDFDIEPPTFLFGKFKTGEMVTINFDLTFRQ</sequence>
<dbReference type="OrthoDB" id="9794147at2"/>
<organism evidence="3 4">
    <name type="scientific">Chitinophaga pinensis</name>
    <dbReference type="NCBI Taxonomy" id="79329"/>
    <lineage>
        <taxon>Bacteria</taxon>
        <taxon>Pseudomonadati</taxon>
        <taxon>Bacteroidota</taxon>
        <taxon>Chitinophagia</taxon>
        <taxon>Chitinophagales</taxon>
        <taxon>Chitinophagaceae</taxon>
        <taxon>Chitinophaga</taxon>
    </lineage>
</organism>
<keyword evidence="4" id="KW-1185">Reference proteome</keyword>
<dbReference type="Proteomes" id="UP000318815">
    <property type="component" value="Unassembled WGS sequence"/>
</dbReference>
<keyword evidence="1" id="KW-0732">Signal</keyword>